<dbReference type="OrthoDB" id="9810135at2"/>
<dbReference type="CDD" id="cd17932">
    <property type="entry name" value="DEXQc_UvrD"/>
    <property type="match status" value="1"/>
</dbReference>
<dbReference type="Pfam" id="PF12073">
    <property type="entry name" value="DUF3553"/>
    <property type="match status" value="1"/>
</dbReference>
<evidence type="ECO:0000313" key="14">
    <source>
        <dbReference type="EMBL" id="AHM56938.1"/>
    </source>
</evidence>
<accession>W8TGH8</accession>
<keyword evidence="7" id="KW-0413">Isomerase</keyword>
<dbReference type="KEGG" id="eac:EAL2_c16430"/>
<feature type="domain" description="UvrD-like helicase ATP-binding" evidence="12">
    <location>
        <begin position="10"/>
        <end position="290"/>
    </location>
</feature>
<evidence type="ECO:0000256" key="7">
    <source>
        <dbReference type="ARBA" id="ARBA00023235"/>
    </source>
</evidence>
<keyword evidence="4 10" id="KW-0347">Helicase</keyword>
<dbReference type="CDD" id="cd18807">
    <property type="entry name" value="SF1_C_UvrD"/>
    <property type="match status" value="1"/>
</dbReference>
<dbReference type="PATRIC" id="fig|1286171.3.peg.1594"/>
<dbReference type="eggNOG" id="COG0210">
    <property type="taxonomic scope" value="Bacteria"/>
</dbReference>
<evidence type="ECO:0000256" key="1">
    <source>
        <dbReference type="ARBA" id="ARBA00009922"/>
    </source>
</evidence>
<dbReference type="GO" id="GO:0043138">
    <property type="term" value="F:3'-5' DNA helicase activity"/>
    <property type="evidence" value="ECO:0007669"/>
    <property type="project" value="UniProtKB-EC"/>
</dbReference>
<feature type="binding site" evidence="10">
    <location>
        <begin position="31"/>
        <end position="38"/>
    </location>
    <ligand>
        <name>ATP</name>
        <dbReference type="ChEBI" id="CHEBI:30616"/>
    </ligand>
</feature>
<name>W8TGH8_PEPAC</name>
<keyword evidence="5 10" id="KW-0067">ATP-binding</keyword>
<dbReference type="GO" id="GO:0009314">
    <property type="term" value="P:response to radiation"/>
    <property type="evidence" value="ECO:0007669"/>
    <property type="project" value="UniProtKB-ARBA"/>
</dbReference>
<dbReference type="InterPro" id="IPR014017">
    <property type="entry name" value="DNA_helicase_UvrD-like_C"/>
</dbReference>
<dbReference type="Proteomes" id="UP000019591">
    <property type="component" value="Chromosome"/>
</dbReference>
<organism evidence="14 15">
    <name type="scientific">Peptoclostridium acidaminophilum DSM 3953</name>
    <dbReference type="NCBI Taxonomy" id="1286171"/>
    <lineage>
        <taxon>Bacteria</taxon>
        <taxon>Bacillati</taxon>
        <taxon>Bacillota</taxon>
        <taxon>Clostridia</taxon>
        <taxon>Peptostreptococcales</taxon>
        <taxon>Peptoclostridiaceae</taxon>
        <taxon>Peptoclostridium</taxon>
    </lineage>
</organism>
<dbReference type="InterPro" id="IPR013986">
    <property type="entry name" value="DExx_box_DNA_helicase_dom_sf"/>
</dbReference>
<evidence type="ECO:0000256" key="4">
    <source>
        <dbReference type="ARBA" id="ARBA00022806"/>
    </source>
</evidence>
<dbReference type="SUPFAM" id="SSF52540">
    <property type="entry name" value="P-loop containing nucleoside triphosphate hydrolases"/>
    <property type="match status" value="1"/>
</dbReference>
<dbReference type="GO" id="GO:0003677">
    <property type="term" value="F:DNA binding"/>
    <property type="evidence" value="ECO:0007669"/>
    <property type="project" value="UniProtKB-KW"/>
</dbReference>
<keyword evidence="3 10" id="KW-0378">Hydrolase</keyword>
<gene>
    <name evidence="14" type="primary">pcrA2</name>
    <name evidence="14" type="ORF">EAL2_c16430</name>
</gene>
<evidence type="ECO:0000259" key="13">
    <source>
        <dbReference type="PROSITE" id="PS51217"/>
    </source>
</evidence>
<dbReference type="Gene3D" id="3.40.50.300">
    <property type="entry name" value="P-loop containing nucleotide triphosphate hydrolases"/>
    <property type="match status" value="2"/>
</dbReference>
<dbReference type="PROSITE" id="PS51217">
    <property type="entry name" value="UVRD_HELICASE_CTER"/>
    <property type="match status" value="1"/>
</dbReference>
<evidence type="ECO:0000256" key="6">
    <source>
        <dbReference type="ARBA" id="ARBA00023125"/>
    </source>
</evidence>
<evidence type="ECO:0000259" key="12">
    <source>
        <dbReference type="PROSITE" id="PS51198"/>
    </source>
</evidence>
<dbReference type="PROSITE" id="PS51198">
    <property type="entry name" value="UVRD_HELICASE_ATP_BIND"/>
    <property type="match status" value="1"/>
</dbReference>
<dbReference type="InterPro" id="IPR014016">
    <property type="entry name" value="UvrD-like_ATP-bd"/>
</dbReference>
<evidence type="ECO:0000256" key="5">
    <source>
        <dbReference type="ARBA" id="ARBA00022840"/>
    </source>
</evidence>
<keyword evidence="15" id="KW-1185">Reference proteome</keyword>
<keyword evidence="6 11" id="KW-0238">DNA-binding</keyword>
<dbReference type="EC" id="5.6.2.4" evidence="11"/>
<sequence length="747" mass="85575">MNSEIEKRYSHLNEMQKKAVMTAEGPLLILAGAGSGKTTVLVNRIHYILATREIFPSNILAITFTNKAAREMKERVEKLLGENADGIWIGTFHSCCVRMLRRDIEKLGYARSFVIYDRADQLILLKDTIKELNINEKLYEPKMVINHISDAKDKLITPEEFGGIYKDDFKMSKIVDIYKLYQKKLKENNALDFDDIIVKTVELFENHPDVLNFYQRKFRYVMVDEYQDTNKAQYKLISLLSAHHRNLCAVGDDDQSIYGWRGADISNILNFEQEFEDATVVKLEQNYRSTSVILDSANHVIKNNMERKLKRLWTQQDGGDHIKIFKAGDEREEGDFIARQIKDLVDKNERSNSDFAVLYRTNAQSRAIEEALMRQNVSYKIYGGMKFYDRKEIKDIIAYLRLIQNPLDNISLKRIINVPKRGIGAKTLDKLEEVSLERENSIYSVLLELEHADYVSTRSKSKLNDFITHIGAFMAMKEVMNVSELIEKVLENTGYISELKAENTVESQTRIENLREFISSAIEFEQISEEKDLETFLASISLVADIDAMDDDEEYVSLMTLHSAKGLEFNTVFIAGMEEGIFPTNRAILDETQLEEERRLCYVGITRAKENLYMTYAHERTIYGRRNYGVSSRFINELPKDLTESLNVAARNDKRQAKSNRNKMDESIKQNFALDAASFGVYSSKSVLDDTSKAGIDNSDVSLGSKIVHPRFGSGTVVSKDGSNVTIAFENKGVKTINLEYIKLELA</sequence>
<dbReference type="PANTHER" id="PTHR11070:SF2">
    <property type="entry name" value="ATP-DEPENDENT DNA HELICASE SRS2"/>
    <property type="match status" value="1"/>
</dbReference>
<dbReference type="PANTHER" id="PTHR11070">
    <property type="entry name" value="UVRD / RECB / PCRA DNA HELICASE FAMILY MEMBER"/>
    <property type="match status" value="1"/>
</dbReference>
<dbReference type="GO" id="GO:0016887">
    <property type="term" value="F:ATP hydrolysis activity"/>
    <property type="evidence" value="ECO:0007669"/>
    <property type="project" value="RHEA"/>
</dbReference>
<dbReference type="Pfam" id="PF00580">
    <property type="entry name" value="UvrD-helicase"/>
    <property type="match status" value="1"/>
</dbReference>
<evidence type="ECO:0000256" key="8">
    <source>
        <dbReference type="ARBA" id="ARBA00034617"/>
    </source>
</evidence>
<feature type="domain" description="UvrD-like helicase C-terminal" evidence="13">
    <location>
        <begin position="291"/>
        <end position="566"/>
    </location>
</feature>
<evidence type="ECO:0000256" key="11">
    <source>
        <dbReference type="RuleBase" id="RU364053"/>
    </source>
</evidence>
<dbReference type="InterPro" id="IPR000212">
    <property type="entry name" value="DNA_helicase_UvrD/REP"/>
</dbReference>
<evidence type="ECO:0000313" key="15">
    <source>
        <dbReference type="Proteomes" id="UP000019591"/>
    </source>
</evidence>
<evidence type="ECO:0000256" key="10">
    <source>
        <dbReference type="PROSITE-ProRule" id="PRU00560"/>
    </source>
</evidence>
<dbReference type="GO" id="GO:0005829">
    <property type="term" value="C:cytosol"/>
    <property type="evidence" value="ECO:0007669"/>
    <property type="project" value="TreeGrafter"/>
</dbReference>
<dbReference type="GO" id="GO:0005524">
    <property type="term" value="F:ATP binding"/>
    <property type="evidence" value="ECO:0007669"/>
    <property type="project" value="UniProtKB-UniRule"/>
</dbReference>
<dbReference type="GO" id="GO:0006260">
    <property type="term" value="P:DNA replication"/>
    <property type="evidence" value="ECO:0007669"/>
    <property type="project" value="InterPro"/>
</dbReference>
<dbReference type="Gene3D" id="1.10.10.160">
    <property type="match status" value="1"/>
</dbReference>
<dbReference type="STRING" id="1286171.EAL2_c16430"/>
<dbReference type="InterPro" id="IPR027417">
    <property type="entry name" value="P-loop_NTPase"/>
</dbReference>
<evidence type="ECO:0000256" key="9">
    <source>
        <dbReference type="ARBA" id="ARBA00048988"/>
    </source>
</evidence>
<comment type="catalytic activity">
    <reaction evidence="9 11">
        <text>ATP + H2O = ADP + phosphate + H(+)</text>
        <dbReference type="Rhea" id="RHEA:13065"/>
        <dbReference type="ChEBI" id="CHEBI:15377"/>
        <dbReference type="ChEBI" id="CHEBI:15378"/>
        <dbReference type="ChEBI" id="CHEBI:30616"/>
        <dbReference type="ChEBI" id="CHEBI:43474"/>
        <dbReference type="ChEBI" id="CHEBI:456216"/>
        <dbReference type="EC" id="5.6.2.4"/>
    </reaction>
</comment>
<dbReference type="Gene3D" id="1.10.486.10">
    <property type="entry name" value="PCRA, domain 4"/>
    <property type="match status" value="1"/>
</dbReference>
<dbReference type="EMBL" id="CP007452">
    <property type="protein sequence ID" value="AHM56938.1"/>
    <property type="molecule type" value="Genomic_DNA"/>
</dbReference>
<reference evidence="14 15" key="1">
    <citation type="journal article" date="2014" name="Genome Announc.">
        <title>Complete Genome Sequence of Amino Acid-Utilizing Eubacterium acidaminophilum al-2 (DSM 3953).</title>
        <authorList>
            <person name="Poehlein A."/>
            <person name="Andreesen J.R."/>
            <person name="Daniel R."/>
        </authorList>
    </citation>
    <scope>NUCLEOTIDE SEQUENCE [LARGE SCALE GENOMIC DNA]</scope>
    <source>
        <strain evidence="14 15">DSM 3953</strain>
    </source>
</reference>
<dbReference type="InterPro" id="IPR005751">
    <property type="entry name" value="ATP-dep_DNA_helicase_PcrA"/>
</dbReference>
<comment type="catalytic activity">
    <reaction evidence="8">
        <text>Couples ATP hydrolysis with the unwinding of duplex DNA by translocating in the 3'-5' direction.</text>
        <dbReference type="EC" id="5.6.2.4"/>
    </reaction>
</comment>
<dbReference type="FunFam" id="1.10.10.160:FF:000001">
    <property type="entry name" value="ATP-dependent DNA helicase"/>
    <property type="match status" value="1"/>
</dbReference>
<keyword evidence="2 10" id="KW-0547">Nucleotide-binding</keyword>
<proteinExistence type="inferred from homology"/>
<protein>
    <recommendedName>
        <fullName evidence="11">ATP-dependent DNA helicase</fullName>
        <ecNumber evidence="11">5.6.2.4</ecNumber>
    </recommendedName>
</protein>
<dbReference type="FunFam" id="1.10.486.10:FF:000003">
    <property type="entry name" value="ATP-dependent DNA helicase"/>
    <property type="match status" value="1"/>
</dbReference>
<comment type="similarity">
    <text evidence="1 11">Belongs to the helicase family. UvrD subfamily.</text>
</comment>
<dbReference type="RefSeq" id="WP_025435911.1">
    <property type="nucleotide sequence ID" value="NZ_CP007452.1"/>
</dbReference>
<dbReference type="GO" id="GO:0033202">
    <property type="term" value="C:DNA helicase complex"/>
    <property type="evidence" value="ECO:0007669"/>
    <property type="project" value="TreeGrafter"/>
</dbReference>
<dbReference type="NCBIfam" id="TIGR01073">
    <property type="entry name" value="pcrA"/>
    <property type="match status" value="1"/>
</dbReference>
<evidence type="ECO:0000256" key="3">
    <source>
        <dbReference type="ARBA" id="ARBA00022801"/>
    </source>
</evidence>
<evidence type="ECO:0000256" key="2">
    <source>
        <dbReference type="ARBA" id="ARBA00022741"/>
    </source>
</evidence>
<dbReference type="Pfam" id="PF13361">
    <property type="entry name" value="UvrD_C"/>
    <property type="match status" value="1"/>
</dbReference>
<dbReference type="HOGENOM" id="CLU_004585_5_2_9"/>
<dbReference type="InterPro" id="IPR021938">
    <property type="entry name" value="DUF3553"/>
</dbReference>
<dbReference type="AlphaFoldDB" id="W8TGH8"/>
<dbReference type="GO" id="GO:0000725">
    <property type="term" value="P:recombinational repair"/>
    <property type="evidence" value="ECO:0007669"/>
    <property type="project" value="TreeGrafter"/>
</dbReference>